<keyword evidence="2" id="KW-0548">Nucleotidyltransferase</keyword>
<feature type="domain" description="Reverse transcriptase zinc-binding" evidence="1">
    <location>
        <begin position="419"/>
        <end position="503"/>
    </location>
</feature>
<dbReference type="Proteomes" id="UP001151760">
    <property type="component" value="Unassembled WGS sequence"/>
</dbReference>
<dbReference type="InterPro" id="IPR026960">
    <property type="entry name" value="RVT-Znf"/>
</dbReference>
<name>A0ABQ5IZT6_9ASTR</name>
<evidence type="ECO:0000259" key="1">
    <source>
        <dbReference type="Pfam" id="PF13966"/>
    </source>
</evidence>
<reference evidence="2" key="2">
    <citation type="submission" date="2022-01" db="EMBL/GenBank/DDBJ databases">
        <authorList>
            <person name="Yamashiro T."/>
            <person name="Shiraishi A."/>
            <person name="Satake H."/>
            <person name="Nakayama K."/>
        </authorList>
    </citation>
    <scope>NUCLEOTIDE SEQUENCE</scope>
</reference>
<sequence length="736" mass="84446">MLKGRSQRNRIQVIYDADGQRYEGDQVSFQFVNHFKNFLGINAPVSSIDAYEDLFTTKLSPYEASQMIKPITDNEIKKAMFSIADNKAPGPDGFSAKFFKAAWHIVGSDVCSAVKEFFSSGKLLGELNATIISLIPKITTPMLVTDFRPIACCNVVYKCINLIQGYNRVGGPKRVAFKIDIHKAYDTVSWDFMEQLLKHFDFNEKMRNWIMNVKNNPEFNYHFGCKDLKITHICFADDLMMFCHGDSVLVKVIKDPIKEFGNLPVRYLGVPLISKRIGIKDCDTLWVKWVSTVKLKGVSIWVVQKEECDSWGWKNLLTIRDLIINHVLFKIANGEDTFMWYDNWSGLGPLINNTSHRIMYNARLQKESNVADMIADGSWINGSEWVNSVGLSTIPVPMIKQGEKDKIMWLDNSGNPTKFTMCKVYDDLRCHCEDVNWSKLVWFSQCIPKHSFILWLAVQERLLTQDRLKMWGSYDMMVCGLCMMDEESHNHLFFQCEYSKAIWKKLQLMMGSNISSQCWKDTVEFMSNKPCFNNIWSIIRRLCLGASVYFIWQERNFRLFRDQKRDWKCLLNIVCDTIRARLMGLTVKNSIEVNKAAAVWDVNGFVSNILESSGCDCTLLVVFSVLLGLGRELDWIDERERLDTIEGGCFLANDAIPSCFLVLFGEVNLLNWLSEYWNGNVYGCGAHKVKNEALFSVLLGWKMLPSQACPISVLAEECFPILCISTCSMLLNRILL</sequence>
<evidence type="ECO:0000313" key="3">
    <source>
        <dbReference type="Proteomes" id="UP001151760"/>
    </source>
</evidence>
<dbReference type="Pfam" id="PF13966">
    <property type="entry name" value="zf-RVT"/>
    <property type="match status" value="1"/>
</dbReference>
<dbReference type="EMBL" id="BQNB010021288">
    <property type="protein sequence ID" value="GJU04828.1"/>
    <property type="molecule type" value="Genomic_DNA"/>
</dbReference>
<organism evidence="2 3">
    <name type="scientific">Tanacetum coccineum</name>
    <dbReference type="NCBI Taxonomy" id="301880"/>
    <lineage>
        <taxon>Eukaryota</taxon>
        <taxon>Viridiplantae</taxon>
        <taxon>Streptophyta</taxon>
        <taxon>Embryophyta</taxon>
        <taxon>Tracheophyta</taxon>
        <taxon>Spermatophyta</taxon>
        <taxon>Magnoliopsida</taxon>
        <taxon>eudicotyledons</taxon>
        <taxon>Gunneridae</taxon>
        <taxon>Pentapetalae</taxon>
        <taxon>asterids</taxon>
        <taxon>campanulids</taxon>
        <taxon>Asterales</taxon>
        <taxon>Asteraceae</taxon>
        <taxon>Asteroideae</taxon>
        <taxon>Anthemideae</taxon>
        <taxon>Anthemidinae</taxon>
        <taxon>Tanacetum</taxon>
    </lineage>
</organism>
<keyword evidence="3" id="KW-1185">Reference proteome</keyword>
<gene>
    <name evidence="2" type="ORF">Tco_1121258</name>
</gene>
<dbReference type="GO" id="GO:0003964">
    <property type="term" value="F:RNA-directed DNA polymerase activity"/>
    <property type="evidence" value="ECO:0007669"/>
    <property type="project" value="UniProtKB-KW"/>
</dbReference>
<evidence type="ECO:0000313" key="2">
    <source>
        <dbReference type="EMBL" id="GJU04828.1"/>
    </source>
</evidence>
<protein>
    <submittedName>
        <fullName evidence="2">RNA-directed DNA polymerase, eukaryota, reverse transcriptase zinc-binding domain protein</fullName>
    </submittedName>
</protein>
<keyword evidence="2" id="KW-0695">RNA-directed DNA polymerase</keyword>
<accession>A0ABQ5IZT6</accession>
<proteinExistence type="predicted"/>
<dbReference type="PANTHER" id="PTHR33116">
    <property type="entry name" value="REVERSE TRANSCRIPTASE ZINC-BINDING DOMAIN-CONTAINING PROTEIN-RELATED-RELATED"/>
    <property type="match status" value="1"/>
</dbReference>
<dbReference type="PANTHER" id="PTHR33116:SF84">
    <property type="entry name" value="RNA-DIRECTED DNA POLYMERASE"/>
    <property type="match status" value="1"/>
</dbReference>
<reference evidence="2" key="1">
    <citation type="journal article" date="2022" name="Int. J. Mol. Sci.">
        <title>Draft Genome of Tanacetum Coccineum: Genomic Comparison of Closely Related Tanacetum-Family Plants.</title>
        <authorList>
            <person name="Yamashiro T."/>
            <person name="Shiraishi A."/>
            <person name="Nakayama K."/>
            <person name="Satake H."/>
        </authorList>
    </citation>
    <scope>NUCLEOTIDE SEQUENCE</scope>
</reference>
<comment type="caution">
    <text evidence="2">The sequence shown here is derived from an EMBL/GenBank/DDBJ whole genome shotgun (WGS) entry which is preliminary data.</text>
</comment>
<keyword evidence="2" id="KW-0808">Transferase</keyword>